<dbReference type="Pfam" id="PF02911">
    <property type="entry name" value="Formyl_trans_C"/>
    <property type="match status" value="1"/>
</dbReference>
<evidence type="ECO:0000256" key="2">
    <source>
        <dbReference type="ARBA" id="ARBA00012261"/>
    </source>
</evidence>
<dbReference type="OrthoDB" id="9802815at2"/>
<evidence type="ECO:0000256" key="1">
    <source>
        <dbReference type="ARBA" id="ARBA00010699"/>
    </source>
</evidence>
<comment type="catalytic activity">
    <reaction evidence="5">
        <text>L-methionyl-tRNA(fMet) + (6R)-10-formyltetrahydrofolate = N-formyl-L-methionyl-tRNA(fMet) + (6S)-5,6,7,8-tetrahydrofolate + H(+)</text>
        <dbReference type="Rhea" id="RHEA:24380"/>
        <dbReference type="Rhea" id="RHEA-COMP:9952"/>
        <dbReference type="Rhea" id="RHEA-COMP:9953"/>
        <dbReference type="ChEBI" id="CHEBI:15378"/>
        <dbReference type="ChEBI" id="CHEBI:57453"/>
        <dbReference type="ChEBI" id="CHEBI:78530"/>
        <dbReference type="ChEBI" id="CHEBI:78844"/>
        <dbReference type="ChEBI" id="CHEBI:195366"/>
        <dbReference type="EC" id="2.1.2.9"/>
    </reaction>
</comment>
<dbReference type="EMBL" id="CAKE01000011">
    <property type="protein sequence ID" value="CCI81932.1"/>
    <property type="molecule type" value="Genomic_DNA"/>
</dbReference>
<evidence type="ECO:0000313" key="9">
    <source>
        <dbReference type="Proteomes" id="UP000009320"/>
    </source>
</evidence>
<dbReference type="GO" id="GO:0004479">
    <property type="term" value="F:methionyl-tRNA formyltransferase activity"/>
    <property type="evidence" value="ECO:0007669"/>
    <property type="project" value="UniProtKB-UniRule"/>
</dbReference>
<dbReference type="Gene3D" id="3.40.50.12230">
    <property type="match status" value="1"/>
</dbReference>
<feature type="domain" description="Formyl transferase C-terminal" evidence="7">
    <location>
        <begin position="204"/>
        <end position="301"/>
    </location>
</feature>
<comment type="function">
    <text evidence="5">Attaches a formyl group to the free amino group of methionyl-tRNA(fMet). The formyl group appears to play a dual role in the initiator identity of N-formylmethionyl-tRNA by promoting its recognition by IF2 and preventing the misappropriation of this tRNA by the elongation apparatus.</text>
</comment>
<evidence type="ECO:0000313" key="8">
    <source>
        <dbReference type="EMBL" id="CCI81932.1"/>
    </source>
</evidence>
<reference evidence="8 9" key="1">
    <citation type="submission" date="2012-06" db="EMBL/GenBank/DDBJ databases">
        <title>Draft Genome Sequence of Lactobacillus hominis Strain CRBIP 24.179T, isolated from human intestine.</title>
        <authorList>
            <person name="Cousin S."/>
            <person name="Ma L."/>
            <person name="Bizet C."/>
            <person name="Loux V."/>
            <person name="Bouchier C."/>
            <person name="Clermont D."/>
            <person name="Creno S."/>
        </authorList>
    </citation>
    <scope>NUCLEOTIDE SEQUENCE [LARGE SCALE GENOMIC DNA]</scope>
    <source>
        <strain evidence="9">CRBIP 24.179T</strain>
    </source>
</reference>
<dbReference type="SUPFAM" id="SSF50486">
    <property type="entry name" value="FMT C-terminal domain-like"/>
    <property type="match status" value="1"/>
</dbReference>
<feature type="binding site" evidence="5">
    <location>
        <begin position="110"/>
        <end position="113"/>
    </location>
    <ligand>
        <name>(6S)-5,6,7,8-tetrahydrofolate</name>
        <dbReference type="ChEBI" id="CHEBI:57453"/>
    </ligand>
</feature>
<evidence type="ECO:0000256" key="3">
    <source>
        <dbReference type="ARBA" id="ARBA00022679"/>
    </source>
</evidence>
<keyword evidence="9" id="KW-1185">Reference proteome</keyword>
<dbReference type="GO" id="GO:0005829">
    <property type="term" value="C:cytosol"/>
    <property type="evidence" value="ECO:0007669"/>
    <property type="project" value="TreeGrafter"/>
</dbReference>
<dbReference type="InterPro" id="IPR002376">
    <property type="entry name" value="Formyl_transf_N"/>
</dbReference>
<dbReference type="PANTHER" id="PTHR11138">
    <property type="entry name" value="METHIONYL-TRNA FORMYLTRANSFERASE"/>
    <property type="match status" value="1"/>
</dbReference>
<dbReference type="GeneID" id="82847163"/>
<dbReference type="InterPro" id="IPR036477">
    <property type="entry name" value="Formyl_transf_N_sf"/>
</dbReference>
<dbReference type="InterPro" id="IPR041711">
    <property type="entry name" value="Met-tRNA-FMT_N"/>
</dbReference>
<keyword evidence="4 5" id="KW-0648">Protein biosynthesis</keyword>
<dbReference type="SUPFAM" id="SSF53328">
    <property type="entry name" value="Formyltransferase"/>
    <property type="match status" value="1"/>
</dbReference>
<evidence type="ECO:0000259" key="6">
    <source>
        <dbReference type="Pfam" id="PF00551"/>
    </source>
</evidence>
<evidence type="ECO:0000256" key="4">
    <source>
        <dbReference type="ARBA" id="ARBA00022917"/>
    </source>
</evidence>
<proteinExistence type="inferred from homology"/>
<dbReference type="InterPro" id="IPR044135">
    <property type="entry name" value="Met-tRNA-FMT_C"/>
</dbReference>
<dbReference type="NCBIfam" id="TIGR00460">
    <property type="entry name" value="fmt"/>
    <property type="match status" value="1"/>
</dbReference>
<comment type="caution">
    <text evidence="8">The sequence shown here is derived from an EMBL/GenBank/DDBJ whole genome shotgun (WGS) entry which is preliminary data.</text>
</comment>
<dbReference type="RefSeq" id="WP_008470870.1">
    <property type="nucleotide sequence ID" value="NZ_AYZP01000002.1"/>
</dbReference>
<evidence type="ECO:0000259" key="7">
    <source>
        <dbReference type="Pfam" id="PF02911"/>
    </source>
</evidence>
<dbReference type="EC" id="2.1.2.9" evidence="2 5"/>
<dbReference type="PANTHER" id="PTHR11138:SF5">
    <property type="entry name" value="METHIONYL-TRNA FORMYLTRANSFERASE, MITOCHONDRIAL"/>
    <property type="match status" value="1"/>
</dbReference>
<feature type="domain" description="Formyl transferase N-terminal" evidence="6">
    <location>
        <begin position="4"/>
        <end position="180"/>
    </location>
</feature>
<dbReference type="STRING" id="1423758.FC41_GL000861"/>
<dbReference type="InterPro" id="IPR005794">
    <property type="entry name" value="Fmt"/>
</dbReference>
<dbReference type="AlphaFoldDB" id="I7L6E1"/>
<dbReference type="CDD" id="cd08704">
    <property type="entry name" value="Met_tRNA_FMT_C"/>
    <property type="match status" value="1"/>
</dbReference>
<keyword evidence="3 5" id="KW-0808">Transferase</keyword>
<gene>
    <name evidence="5" type="primary">fmt</name>
    <name evidence="8" type="ORF">BN55_01095</name>
</gene>
<dbReference type="InterPro" id="IPR005793">
    <property type="entry name" value="Formyl_trans_C"/>
</dbReference>
<accession>I7L6E1</accession>
<dbReference type="Pfam" id="PF00551">
    <property type="entry name" value="Formyl_trans_N"/>
    <property type="match status" value="1"/>
</dbReference>
<dbReference type="InterPro" id="IPR011034">
    <property type="entry name" value="Formyl_transferase-like_C_sf"/>
</dbReference>
<organism evidence="8 9">
    <name type="scientific">Lactobacillus hominis DSM 23910 = CRBIP 24.179</name>
    <dbReference type="NCBI Taxonomy" id="1423758"/>
    <lineage>
        <taxon>Bacteria</taxon>
        <taxon>Bacillati</taxon>
        <taxon>Bacillota</taxon>
        <taxon>Bacilli</taxon>
        <taxon>Lactobacillales</taxon>
        <taxon>Lactobacillaceae</taxon>
        <taxon>Lactobacillus</taxon>
    </lineage>
</organism>
<protein>
    <recommendedName>
        <fullName evidence="2 5">Methionyl-tRNA formyltransferase</fullName>
        <ecNumber evidence="2 5">2.1.2.9</ecNumber>
    </recommendedName>
</protein>
<dbReference type="PATRIC" id="fig|1423758.3.peg.870"/>
<name>I7L6E1_9LACO</name>
<dbReference type="Proteomes" id="UP000009320">
    <property type="component" value="Unassembled WGS sequence"/>
</dbReference>
<dbReference type="eggNOG" id="COG0223">
    <property type="taxonomic scope" value="Bacteria"/>
</dbReference>
<sequence length="314" mass="34625">MTSVIFLGTPNFGSVVLEGLVKDSYDVKAVVTQPDKKVGRKQVVHASEVKQMAQKYDLPVYQPAKLSGSKELDELMEIKPDFIVTAAYGQFLPSKFLASAKIAPVNVHGSLLPKYRGGAPIQYSLLNGDSETGITIMEMVKKMDAGDIFAQKALKIEPEDNSGTLFEKLSILGRDLLLETLPKFLDNTVTRTSQDPDQVVFSPNISKDQEQIKLTMTASQANNLIRALNPDPGAYLMLDGKRFKVWKARVADEKTDLPAGSLVSNKKRFAISFADNSVLDLLEVQPMGRKRMDIKSYVNGQGSHFKVGEKIIDD</sequence>
<comment type="similarity">
    <text evidence="1 5">Belongs to the Fmt family.</text>
</comment>
<evidence type="ECO:0000256" key="5">
    <source>
        <dbReference type="HAMAP-Rule" id="MF_00182"/>
    </source>
</evidence>
<dbReference type="CDD" id="cd08646">
    <property type="entry name" value="FMT_core_Met-tRNA-FMT_N"/>
    <property type="match status" value="1"/>
</dbReference>
<dbReference type="HAMAP" id="MF_00182">
    <property type="entry name" value="Formyl_trans"/>
    <property type="match status" value="1"/>
</dbReference>